<feature type="region of interest" description="Disordered" evidence="1">
    <location>
        <begin position="1"/>
        <end position="25"/>
    </location>
</feature>
<dbReference type="EMBL" id="CM007653">
    <property type="protein sequence ID" value="ONI18781.1"/>
    <property type="molecule type" value="Genomic_DNA"/>
</dbReference>
<reference evidence="3 4" key="1">
    <citation type="journal article" date="2013" name="Nat. Genet.">
        <title>The high-quality draft genome of peach (Prunus persica) identifies unique patterns of genetic diversity, domestication and genome evolution.</title>
        <authorList>
            <consortium name="International Peach Genome Initiative"/>
            <person name="Verde I."/>
            <person name="Abbott A.G."/>
            <person name="Scalabrin S."/>
            <person name="Jung S."/>
            <person name="Shu S."/>
            <person name="Marroni F."/>
            <person name="Zhebentyayeva T."/>
            <person name="Dettori M.T."/>
            <person name="Grimwood J."/>
            <person name="Cattonaro F."/>
            <person name="Zuccolo A."/>
            <person name="Rossini L."/>
            <person name="Jenkins J."/>
            <person name="Vendramin E."/>
            <person name="Meisel L.A."/>
            <person name="Decroocq V."/>
            <person name="Sosinski B."/>
            <person name="Prochnik S."/>
            <person name="Mitros T."/>
            <person name="Policriti A."/>
            <person name="Cipriani G."/>
            <person name="Dondini L."/>
            <person name="Ficklin S."/>
            <person name="Goodstein D.M."/>
            <person name="Xuan P."/>
            <person name="Del Fabbro C."/>
            <person name="Aramini V."/>
            <person name="Copetti D."/>
            <person name="Gonzalez S."/>
            <person name="Horner D.S."/>
            <person name="Falchi R."/>
            <person name="Lucas S."/>
            <person name="Mica E."/>
            <person name="Maldonado J."/>
            <person name="Lazzari B."/>
            <person name="Bielenberg D."/>
            <person name="Pirona R."/>
            <person name="Miculan M."/>
            <person name="Barakat A."/>
            <person name="Testolin R."/>
            <person name="Stella A."/>
            <person name="Tartarini S."/>
            <person name="Tonutti P."/>
            <person name="Arus P."/>
            <person name="Orellana A."/>
            <person name="Wells C."/>
            <person name="Main D."/>
            <person name="Vizzotto G."/>
            <person name="Silva H."/>
            <person name="Salamini F."/>
            <person name="Schmutz J."/>
            <person name="Morgante M."/>
            <person name="Rokhsar D.S."/>
        </authorList>
    </citation>
    <scope>NUCLEOTIDE SEQUENCE [LARGE SCALE GENOMIC DNA]</scope>
    <source>
        <strain evidence="4">cv. Nemared</strain>
    </source>
</reference>
<evidence type="ECO:0000256" key="1">
    <source>
        <dbReference type="SAM" id="MobiDB-lite"/>
    </source>
</evidence>
<organism evidence="3 4">
    <name type="scientific">Prunus persica</name>
    <name type="common">Peach</name>
    <name type="synonym">Amygdalus persica</name>
    <dbReference type="NCBI Taxonomy" id="3760"/>
    <lineage>
        <taxon>Eukaryota</taxon>
        <taxon>Viridiplantae</taxon>
        <taxon>Streptophyta</taxon>
        <taxon>Embryophyta</taxon>
        <taxon>Tracheophyta</taxon>
        <taxon>Spermatophyta</taxon>
        <taxon>Magnoliopsida</taxon>
        <taxon>eudicotyledons</taxon>
        <taxon>Gunneridae</taxon>
        <taxon>Pentapetalae</taxon>
        <taxon>rosids</taxon>
        <taxon>fabids</taxon>
        <taxon>Rosales</taxon>
        <taxon>Rosaceae</taxon>
        <taxon>Amygdaloideae</taxon>
        <taxon>Amygdaleae</taxon>
        <taxon>Prunus</taxon>
    </lineage>
</organism>
<keyword evidence="4" id="KW-1185">Reference proteome</keyword>
<evidence type="ECO:0000313" key="3">
    <source>
        <dbReference type="EMBL" id="ONI18781.1"/>
    </source>
</evidence>
<evidence type="ECO:0000256" key="2">
    <source>
        <dbReference type="SAM" id="Phobius"/>
    </source>
</evidence>
<dbReference type="Gramene" id="ONI18781">
    <property type="protein sequence ID" value="ONI18781"/>
    <property type="gene ID" value="PRUPE_3G238600"/>
</dbReference>
<protein>
    <submittedName>
        <fullName evidence="3">Uncharacterized protein</fullName>
    </submittedName>
</protein>
<evidence type="ECO:0000313" key="4">
    <source>
        <dbReference type="Proteomes" id="UP000006882"/>
    </source>
</evidence>
<gene>
    <name evidence="3" type="ORF">PRUPE_3G238600</name>
</gene>
<keyword evidence="2" id="KW-0812">Transmembrane</keyword>
<sequence>MKPLLKNNDGPKDGRKANIPKASTTQRTKSNFKNLLPFLFSLLLFFFFPFLGQLVRDRYKCTCSSSVAAENNK</sequence>
<proteinExistence type="predicted"/>
<dbReference type="HOGENOM" id="CLU_2709471_0_0_1"/>
<accession>M5WRW2</accession>
<dbReference type="AlphaFoldDB" id="M5WRW2"/>
<keyword evidence="2" id="KW-0472">Membrane</keyword>
<name>M5WRW2_PRUPE</name>
<keyword evidence="2" id="KW-1133">Transmembrane helix</keyword>
<feature type="transmembrane region" description="Helical" evidence="2">
    <location>
        <begin position="35"/>
        <end position="55"/>
    </location>
</feature>
<dbReference type="Proteomes" id="UP000006882">
    <property type="component" value="Chromosome G3"/>
</dbReference>